<gene>
    <name evidence="2" type="ORF">DFH08DRAFT_940263</name>
</gene>
<organism evidence="2 3">
    <name type="scientific">Mycena albidolilacea</name>
    <dbReference type="NCBI Taxonomy" id="1033008"/>
    <lineage>
        <taxon>Eukaryota</taxon>
        <taxon>Fungi</taxon>
        <taxon>Dikarya</taxon>
        <taxon>Basidiomycota</taxon>
        <taxon>Agaricomycotina</taxon>
        <taxon>Agaricomycetes</taxon>
        <taxon>Agaricomycetidae</taxon>
        <taxon>Agaricales</taxon>
        <taxon>Marasmiineae</taxon>
        <taxon>Mycenaceae</taxon>
        <taxon>Mycena</taxon>
    </lineage>
</organism>
<feature type="chain" id="PRO_5042216205" evidence="1">
    <location>
        <begin position="20"/>
        <end position="391"/>
    </location>
</feature>
<keyword evidence="3" id="KW-1185">Reference proteome</keyword>
<proteinExistence type="predicted"/>
<reference evidence="2" key="1">
    <citation type="submission" date="2023-03" db="EMBL/GenBank/DDBJ databases">
        <title>Massive genome expansion in bonnet fungi (Mycena s.s.) driven by repeated elements and novel gene families across ecological guilds.</title>
        <authorList>
            <consortium name="Lawrence Berkeley National Laboratory"/>
            <person name="Harder C.B."/>
            <person name="Miyauchi S."/>
            <person name="Viragh M."/>
            <person name="Kuo A."/>
            <person name="Thoen E."/>
            <person name="Andreopoulos B."/>
            <person name="Lu D."/>
            <person name="Skrede I."/>
            <person name="Drula E."/>
            <person name="Henrissat B."/>
            <person name="Morin E."/>
            <person name="Kohler A."/>
            <person name="Barry K."/>
            <person name="LaButti K."/>
            <person name="Morin E."/>
            <person name="Salamov A."/>
            <person name="Lipzen A."/>
            <person name="Mereny Z."/>
            <person name="Hegedus B."/>
            <person name="Baldrian P."/>
            <person name="Stursova M."/>
            <person name="Weitz H."/>
            <person name="Taylor A."/>
            <person name="Grigoriev I.V."/>
            <person name="Nagy L.G."/>
            <person name="Martin F."/>
            <person name="Kauserud H."/>
        </authorList>
    </citation>
    <scope>NUCLEOTIDE SEQUENCE</scope>
    <source>
        <strain evidence="2">CBHHK002</strain>
    </source>
</reference>
<dbReference type="AlphaFoldDB" id="A0AAD7EKL0"/>
<dbReference type="Gene3D" id="2.120.10.70">
    <property type="entry name" value="Fucose-specific lectin"/>
    <property type="match status" value="1"/>
</dbReference>
<sequence>MLLSPILSALFLTLRLTAATTWSPSKFAVVNVATSGARTYFYGGNGTIMEISTGGVPSNPAGYNTWAFEPGISTLNIRNAAPSTDIAVVGYVSPATEGFAVRLFYQATNGEIITAYHSGVGGDPLWQLDPVVIATVPLGTPLSAFQSNLNGVLPQVIVIQYTDANGLLTQRVTTTDGIDGIWSAPFRHAWEKQSKVRPRQAAGAKVRVTFFTLGADVTEKELTGTSFTRIIAQAKKLAPNLWRVLLQLARSPKQQKQSPKKDPAKMILVVIAIFKYTRSHHRGRVQKLFTIYSKFKGLSAKGFDTFHAIGLTMSNEWTGDAVGRISDAAMAELKGLMDRFPWLMSYDNVLLAFKVFSQRVNKRTLLGNGTAATIYIKRSAMQRRIDVEYRR</sequence>
<dbReference type="EMBL" id="JARIHO010000037">
    <property type="protein sequence ID" value="KAJ7330255.1"/>
    <property type="molecule type" value="Genomic_DNA"/>
</dbReference>
<feature type="non-terminal residue" evidence="2">
    <location>
        <position position="391"/>
    </location>
</feature>
<evidence type="ECO:0000256" key="1">
    <source>
        <dbReference type="SAM" id="SignalP"/>
    </source>
</evidence>
<evidence type="ECO:0000313" key="2">
    <source>
        <dbReference type="EMBL" id="KAJ7330255.1"/>
    </source>
</evidence>
<dbReference type="Proteomes" id="UP001218218">
    <property type="component" value="Unassembled WGS sequence"/>
</dbReference>
<accession>A0AAD7EKL0</accession>
<name>A0AAD7EKL0_9AGAR</name>
<evidence type="ECO:0000313" key="3">
    <source>
        <dbReference type="Proteomes" id="UP001218218"/>
    </source>
</evidence>
<feature type="signal peptide" evidence="1">
    <location>
        <begin position="1"/>
        <end position="19"/>
    </location>
</feature>
<protein>
    <submittedName>
        <fullName evidence="2">Uncharacterized protein</fullName>
    </submittedName>
</protein>
<comment type="caution">
    <text evidence="2">The sequence shown here is derived from an EMBL/GenBank/DDBJ whole genome shotgun (WGS) entry which is preliminary data.</text>
</comment>
<keyword evidence="1" id="KW-0732">Signal</keyword>